<sequence>MVVLTLGRPPITLGLLPWRSAAACASLACAAVALCAGHGPSHPPARRALQGDVPEMEVLHVCHTKIPRCRVGFGALGTNSPRYSMYATHYC</sequence>
<accession>A0A6A3PJ56</accession>
<feature type="non-terminal residue" evidence="1">
    <location>
        <position position="91"/>
    </location>
</feature>
<evidence type="ECO:0000313" key="1">
    <source>
        <dbReference type="EMBL" id="KAE9055333.1"/>
    </source>
</evidence>
<protein>
    <submittedName>
        <fullName evidence="1">Uncharacterized protein</fullName>
    </submittedName>
</protein>
<name>A0A6A3PJ56_9STRA</name>
<organism evidence="1 2">
    <name type="scientific">Phytophthora fragariae</name>
    <dbReference type="NCBI Taxonomy" id="53985"/>
    <lineage>
        <taxon>Eukaryota</taxon>
        <taxon>Sar</taxon>
        <taxon>Stramenopiles</taxon>
        <taxon>Oomycota</taxon>
        <taxon>Peronosporomycetes</taxon>
        <taxon>Peronosporales</taxon>
        <taxon>Peronosporaceae</taxon>
        <taxon>Phytophthora</taxon>
    </lineage>
</organism>
<comment type="caution">
    <text evidence="1">The sequence shown here is derived from an EMBL/GenBank/DDBJ whole genome shotgun (WGS) entry which is preliminary data.</text>
</comment>
<reference evidence="1 2" key="1">
    <citation type="submission" date="2018-08" db="EMBL/GenBank/DDBJ databases">
        <title>Genomic investigation of the strawberry pathogen Phytophthora fragariae indicates pathogenicity is determined by transcriptional variation in three key races.</title>
        <authorList>
            <person name="Adams T.M."/>
            <person name="Armitage A.D."/>
            <person name="Sobczyk M.K."/>
            <person name="Bates H.J."/>
            <person name="Dunwell J.M."/>
            <person name="Nellist C.F."/>
            <person name="Harrison R.J."/>
        </authorList>
    </citation>
    <scope>NUCLEOTIDE SEQUENCE [LARGE SCALE GENOMIC DNA]</scope>
    <source>
        <strain evidence="1 2">NOV-71</strain>
    </source>
</reference>
<dbReference type="Proteomes" id="UP000441208">
    <property type="component" value="Unassembled WGS sequence"/>
</dbReference>
<dbReference type="AlphaFoldDB" id="A0A6A3PJ56"/>
<dbReference type="EMBL" id="QXFZ01008781">
    <property type="protein sequence ID" value="KAE9055333.1"/>
    <property type="molecule type" value="Genomic_DNA"/>
</dbReference>
<evidence type="ECO:0000313" key="2">
    <source>
        <dbReference type="Proteomes" id="UP000441208"/>
    </source>
</evidence>
<gene>
    <name evidence="1" type="ORF">PF007_g32352</name>
</gene>
<proteinExistence type="predicted"/>